<evidence type="ECO:0000256" key="3">
    <source>
        <dbReference type="ARBA" id="ARBA00022989"/>
    </source>
</evidence>
<dbReference type="PANTHER" id="PTHR23507">
    <property type="entry name" value="ZGC:174356"/>
    <property type="match status" value="1"/>
</dbReference>
<feature type="transmembrane region" description="Helical" evidence="5">
    <location>
        <begin position="261"/>
        <end position="282"/>
    </location>
</feature>
<feature type="transmembrane region" description="Helical" evidence="5">
    <location>
        <begin position="519"/>
        <end position="541"/>
    </location>
</feature>
<protein>
    <submittedName>
        <fullName evidence="6">Thymic stromal cotransporter homolog</fullName>
    </submittedName>
</protein>
<proteinExistence type="predicted"/>
<reference evidence="6" key="1">
    <citation type="submission" date="2014-11" db="EMBL/GenBank/DDBJ databases">
        <authorList>
            <person name="Geib S."/>
        </authorList>
    </citation>
    <scope>NUCLEOTIDE SEQUENCE</scope>
</reference>
<evidence type="ECO:0000256" key="4">
    <source>
        <dbReference type="ARBA" id="ARBA00023136"/>
    </source>
</evidence>
<feature type="transmembrane region" description="Helical" evidence="5">
    <location>
        <begin position="553"/>
        <end position="575"/>
    </location>
</feature>
<accession>A0A0A1X7W1</accession>
<dbReference type="InterPro" id="IPR036259">
    <property type="entry name" value="MFS_trans_sf"/>
</dbReference>
<dbReference type="EMBL" id="GBXI01006913">
    <property type="protein sequence ID" value="JAD07379.1"/>
    <property type="molecule type" value="Transcribed_RNA"/>
</dbReference>
<feature type="transmembrane region" description="Helical" evidence="5">
    <location>
        <begin position="233"/>
        <end position="255"/>
    </location>
</feature>
<keyword evidence="3 5" id="KW-1133">Transmembrane helix</keyword>
<feature type="transmembrane region" description="Helical" evidence="5">
    <location>
        <begin position="35"/>
        <end position="54"/>
    </location>
</feature>
<evidence type="ECO:0000256" key="5">
    <source>
        <dbReference type="SAM" id="Phobius"/>
    </source>
</evidence>
<reference evidence="6" key="2">
    <citation type="journal article" date="2015" name="Gigascience">
        <title>Reconstructing a comprehensive transcriptome assembly of a white-pupal translocated strain of the pest fruit fly Bactrocera cucurbitae.</title>
        <authorList>
            <person name="Sim S.B."/>
            <person name="Calla B."/>
            <person name="Hall B."/>
            <person name="DeRego T."/>
            <person name="Geib S.M."/>
        </authorList>
    </citation>
    <scope>NUCLEOTIDE SEQUENCE</scope>
</reference>
<feature type="transmembrane region" description="Helical" evidence="5">
    <location>
        <begin position="429"/>
        <end position="450"/>
    </location>
</feature>
<organism evidence="6">
    <name type="scientific">Zeugodacus cucurbitae</name>
    <name type="common">Melon fruit fly</name>
    <name type="synonym">Bactrocera cucurbitae</name>
    <dbReference type="NCBI Taxonomy" id="28588"/>
    <lineage>
        <taxon>Eukaryota</taxon>
        <taxon>Metazoa</taxon>
        <taxon>Ecdysozoa</taxon>
        <taxon>Arthropoda</taxon>
        <taxon>Hexapoda</taxon>
        <taxon>Insecta</taxon>
        <taxon>Pterygota</taxon>
        <taxon>Neoptera</taxon>
        <taxon>Endopterygota</taxon>
        <taxon>Diptera</taxon>
        <taxon>Brachycera</taxon>
        <taxon>Muscomorpha</taxon>
        <taxon>Tephritoidea</taxon>
        <taxon>Tephritidae</taxon>
        <taxon>Zeugodacus</taxon>
        <taxon>Zeugodacus</taxon>
    </lineage>
</organism>
<feature type="transmembrane region" description="Helical" evidence="5">
    <location>
        <begin position="200"/>
        <end position="221"/>
    </location>
</feature>
<dbReference type="SUPFAM" id="SSF103473">
    <property type="entry name" value="MFS general substrate transporter"/>
    <property type="match status" value="1"/>
</dbReference>
<keyword evidence="2 5" id="KW-0812">Transmembrane</keyword>
<feature type="transmembrane region" description="Helical" evidence="5">
    <location>
        <begin position="462"/>
        <end position="480"/>
    </location>
</feature>
<sequence>MSQQNGISADAAPEAETEPKGVVVYLKKLYAYRKYLVIEPFFFFYLMASVFNAVAMQNFPLDKACRVNLGYNKIVCDTTLDKSELGIECEGFNFENTTLGATAADAALSISSVGFNYTVCKAEVEAQKLAADVSGKRAPIAAIFPLIVLLFAGGWADRYNKRKPCMIMPIIGELLSFTCLIISAIFFDSLPMEFGAYCEAIVPALFGGLTFCLMAIYSYITIATPEEDRIFRFGIFAMFVTAVPFIGQPISGFLFQKLGYIFSFGMAASFQIIAILYIVFFIKEIKSTPKSAEKEPEDTPPPLPAHGPPTLQAGSDNLAYEQTGIDEVDRVKNVSFELNSHLQPSDKSAQLSSAETAAPVRRSFFREFFDPTLVIDCIKFPLVKRPNHGRLLLILLILAYFLTLGPVSGENDYWYRYTLIKLNWNGNDFSFFFTFSSAAALVGTFIGTAILSKLLKFSDPTIGILSAVAIVISRVLFAFAKDTKAFYVAGVVDMFVSLRVIAIKTIGSSIVDGEELSKMYSIFGISEPIGQFIFPPIFSVIYQETVESFPGAIFLFGEIFYIPNVLVFILCYIILRRNKSKNQQKPVEIANANANNVPTTPDYEITSL</sequence>
<dbReference type="Pfam" id="PF07690">
    <property type="entry name" value="MFS_1"/>
    <property type="match status" value="1"/>
</dbReference>
<evidence type="ECO:0000256" key="1">
    <source>
        <dbReference type="ARBA" id="ARBA00004141"/>
    </source>
</evidence>
<gene>
    <name evidence="6" type="primary">SLC46A2_0</name>
    <name evidence="6" type="ORF">g.31409</name>
</gene>
<evidence type="ECO:0000313" key="6">
    <source>
        <dbReference type="EMBL" id="JAD07379.1"/>
    </source>
</evidence>
<dbReference type="GO" id="GO:0022857">
    <property type="term" value="F:transmembrane transporter activity"/>
    <property type="evidence" value="ECO:0007669"/>
    <property type="project" value="InterPro"/>
</dbReference>
<dbReference type="InterPro" id="IPR011701">
    <property type="entry name" value="MFS"/>
</dbReference>
<feature type="transmembrane region" description="Helical" evidence="5">
    <location>
        <begin position="486"/>
        <end position="507"/>
    </location>
</feature>
<dbReference type="Gene3D" id="1.20.1250.20">
    <property type="entry name" value="MFS general substrate transporter like domains"/>
    <property type="match status" value="1"/>
</dbReference>
<dbReference type="AlphaFoldDB" id="A0A0A1X7W1"/>
<name>A0A0A1X7W1_ZEUCU</name>
<feature type="transmembrane region" description="Helical" evidence="5">
    <location>
        <begin position="391"/>
        <end position="409"/>
    </location>
</feature>
<feature type="transmembrane region" description="Helical" evidence="5">
    <location>
        <begin position="138"/>
        <end position="155"/>
    </location>
</feature>
<comment type="subcellular location">
    <subcellularLocation>
        <location evidence="1">Membrane</location>
        <topology evidence="1">Multi-pass membrane protein</topology>
    </subcellularLocation>
</comment>
<feature type="transmembrane region" description="Helical" evidence="5">
    <location>
        <begin position="167"/>
        <end position="188"/>
    </location>
</feature>
<dbReference type="GO" id="GO:0016020">
    <property type="term" value="C:membrane"/>
    <property type="evidence" value="ECO:0007669"/>
    <property type="project" value="UniProtKB-SubCell"/>
</dbReference>
<dbReference type="PANTHER" id="PTHR23507:SF1">
    <property type="entry name" value="FI18259P1-RELATED"/>
    <property type="match status" value="1"/>
</dbReference>
<evidence type="ECO:0000256" key="2">
    <source>
        <dbReference type="ARBA" id="ARBA00022692"/>
    </source>
</evidence>
<keyword evidence="4 5" id="KW-0472">Membrane</keyword>